<keyword evidence="17" id="KW-1185">Reference proteome</keyword>
<accession>A0A4Q1BVX3</accession>
<comment type="subcellular location">
    <subcellularLocation>
        <location evidence="1">Endoplasmic reticulum membrane</location>
        <topology evidence="1">Single-pass type I membrane protein</topology>
    </subcellularLocation>
</comment>
<keyword evidence="6 15" id="KW-0812">Transmembrane</keyword>
<dbReference type="InterPro" id="IPR009567">
    <property type="entry name" value="SARAF"/>
</dbReference>
<evidence type="ECO:0000256" key="1">
    <source>
        <dbReference type="ARBA" id="ARBA00004115"/>
    </source>
</evidence>
<dbReference type="GO" id="GO:2001256">
    <property type="term" value="P:regulation of store-operated calcium entry"/>
    <property type="evidence" value="ECO:0007669"/>
    <property type="project" value="InterPro"/>
</dbReference>
<dbReference type="GO" id="GO:0005789">
    <property type="term" value="C:endoplasmic reticulum membrane"/>
    <property type="evidence" value="ECO:0007669"/>
    <property type="project" value="UniProtKB-SubCell"/>
</dbReference>
<evidence type="ECO:0000256" key="8">
    <source>
        <dbReference type="ARBA" id="ARBA00022824"/>
    </source>
</evidence>
<sequence length="317" mass="35181">MTGRKIALNSIKTLTFYAGEQTTSRRTTSIPQLKCLGRACREYQPEVVQCINVGEDGGGGIQWKCETDLPSAFRLGKVQISCEGYSHPGDENVLQGSCGLEYNLIKVDRKLEYGEGSYVPRTHWFSTLFTYLFQTLFMAIILYVIYTVLRLFLRRFFPRWTLPYLGPPWFPGGGGGPNGGGRGGGGSGSDYGGWGGEGGNGGNDSSRGDPPPYSKNPSPQPGFWTGALTGIAGSWLYNIWTNRRWDWTQNDRRRYDWERNNHPTRVYRSADGLAPRRPVVSPGIGRWDDWDDHTGGRPGPSTSTMRRATGFGGTVTR</sequence>
<feature type="compositionally biased region" description="Basic and acidic residues" evidence="14">
    <location>
        <begin position="286"/>
        <end position="295"/>
    </location>
</feature>
<dbReference type="STRING" id="5217.A0A4Q1BVX3"/>
<comment type="similarity">
    <text evidence="2">Belongs to the SARAF family.</text>
</comment>
<keyword evidence="10 15" id="KW-1133">Transmembrane helix</keyword>
<protein>
    <recommendedName>
        <fullName evidence="3">Store-operated calcium entry-associated regulatory factor</fullName>
    </recommendedName>
    <alternativeName>
        <fullName evidence="13">Transmembrane protein 66</fullName>
    </alternativeName>
</protein>
<organism evidence="16 17">
    <name type="scientific">Tremella mesenterica</name>
    <name type="common">Jelly fungus</name>
    <dbReference type="NCBI Taxonomy" id="5217"/>
    <lineage>
        <taxon>Eukaryota</taxon>
        <taxon>Fungi</taxon>
        <taxon>Dikarya</taxon>
        <taxon>Basidiomycota</taxon>
        <taxon>Agaricomycotina</taxon>
        <taxon>Tremellomycetes</taxon>
        <taxon>Tremellales</taxon>
        <taxon>Tremellaceae</taxon>
        <taxon>Tremella</taxon>
    </lineage>
</organism>
<dbReference type="AlphaFoldDB" id="A0A4Q1BVX3"/>
<evidence type="ECO:0000256" key="15">
    <source>
        <dbReference type="SAM" id="Phobius"/>
    </source>
</evidence>
<keyword evidence="12 15" id="KW-0472">Membrane</keyword>
<feature type="region of interest" description="Disordered" evidence="14">
    <location>
        <begin position="175"/>
        <end position="221"/>
    </location>
</feature>
<dbReference type="InParanoid" id="A0A4Q1BVX3"/>
<evidence type="ECO:0000256" key="4">
    <source>
        <dbReference type="ARBA" id="ARBA00022448"/>
    </source>
</evidence>
<proteinExistence type="inferred from homology"/>
<feature type="region of interest" description="Disordered" evidence="14">
    <location>
        <begin position="284"/>
        <end position="317"/>
    </location>
</feature>
<feature type="compositionally biased region" description="Gly residues" evidence="14">
    <location>
        <begin position="175"/>
        <end position="202"/>
    </location>
</feature>
<evidence type="ECO:0000256" key="3">
    <source>
        <dbReference type="ARBA" id="ARBA00016584"/>
    </source>
</evidence>
<dbReference type="PANTHER" id="PTHR15929">
    <property type="entry name" value="STORE-OPERATED CALCIUM ENTRY-ASSOCIATED REGULATORY FACTOR"/>
    <property type="match status" value="1"/>
</dbReference>
<name>A0A4Q1BVX3_TREME</name>
<gene>
    <name evidence="16" type="ORF">M231_00554</name>
</gene>
<evidence type="ECO:0000256" key="14">
    <source>
        <dbReference type="SAM" id="MobiDB-lite"/>
    </source>
</evidence>
<evidence type="ECO:0000313" key="16">
    <source>
        <dbReference type="EMBL" id="RXK42196.1"/>
    </source>
</evidence>
<evidence type="ECO:0000256" key="2">
    <source>
        <dbReference type="ARBA" id="ARBA00006833"/>
    </source>
</evidence>
<evidence type="ECO:0000256" key="5">
    <source>
        <dbReference type="ARBA" id="ARBA00022568"/>
    </source>
</evidence>
<dbReference type="OrthoDB" id="20303at2759"/>
<evidence type="ECO:0000256" key="11">
    <source>
        <dbReference type="ARBA" id="ARBA00023065"/>
    </source>
</evidence>
<keyword evidence="5" id="KW-0109">Calcium transport</keyword>
<dbReference type="EMBL" id="SDIL01000003">
    <property type="protein sequence ID" value="RXK42196.1"/>
    <property type="molecule type" value="Genomic_DNA"/>
</dbReference>
<evidence type="ECO:0000256" key="9">
    <source>
        <dbReference type="ARBA" id="ARBA00022837"/>
    </source>
</evidence>
<feature type="transmembrane region" description="Helical" evidence="15">
    <location>
        <begin position="128"/>
        <end position="149"/>
    </location>
</feature>
<dbReference type="Proteomes" id="UP000289152">
    <property type="component" value="Unassembled WGS sequence"/>
</dbReference>
<keyword evidence="11" id="KW-0406">Ion transport</keyword>
<keyword evidence="9" id="KW-0106">Calcium</keyword>
<reference evidence="16 17" key="1">
    <citation type="submission" date="2016-06" db="EMBL/GenBank/DDBJ databases">
        <title>Evolution of pathogenesis and genome organization in the Tremellales.</title>
        <authorList>
            <person name="Cuomo C."/>
            <person name="Litvintseva A."/>
            <person name="Heitman J."/>
            <person name="Chen Y."/>
            <person name="Sun S."/>
            <person name="Springer D."/>
            <person name="Dromer F."/>
            <person name="Young S."/>
            <person name="Zeng Q."/>
            <person name="Chapman S."/>
            <person name="Gujja S."/>
            <person name="Saif S."/>
            <person name="Birren B."/>
        </authorList>
    </citation>
    <scope>NUCLEOTIDE SEQUENCE [LARGE SCALE GENOMIC DNA]</scope>
    <source>
        <strain evidence="16 17">ATCC 28783</strain>
    </source>
</reference>
<evidence type="ECO:0000256" key="13">
    <source>
        <dbReference type="ARBA" id="ARBA00031116"/>
    </source>
</evidence>
<evidence type="ECO:0000256" key="7">
    <source>
        <dbReference type="ARBA" id="ARBA00022729"/>
    </source>
</evidence>
<evidence type="ECO:0000313" key="17">
    <source>
        <dbReference type="Proteomes" id="UP000289152"/>
    </source>
</evidence>
<dbReference type="Pfam" id="PF06682">
    <property type="entry name" value="SARAF"/>
    <property type="match status" value="1"/>
</dbReference>
<feature type="compositionally biased region" description="Pro residues" evidence="14">
    <location>
        <begin position="209"/>
        <end position="220"/>
    </location>
</feature>
<dbReference type="GO" id="GO:0006816">
    <property type="term" value="P:calcium ion transport"/>
    <property type="evidence" value="ECO:0007669"/>
    <property type="project" value="UniProtKB-KW"/>
</dbReference>
<evidence type="ECO:0000256" key="10">
    <source>
        <dbReference type="ARBA" id="ARBA00022989"/>
    </source>
</evidence>
<keyword evidence="7" id="KW-0732">Signal</keyword>
<dbReference type="PANTHER" id="PTHR15929:SF0">
    <property type="entry name" value="STORE-OPERATED CALCIUM ENTRY-ASSOCIATED REGULATORY FACTOR"/>
    <property type="match status" value="1"/>
</dbReference>
<evidence type="ECO:0000256" key="12">
    <source>
        <dbReference type="ARBA" id="ARBA00023136"/>
    </source>
</evidence>
<keyword evidence="4" id="KW-0813">Transport</keyword>
<evidence type="ECO:0000256" key="6">
    <source>
        <dbReference type="ARBA" id="ARBA00022692"/>
    </source>
</evidence>
<dbReference type="VEuPathDB" id="FungiDB:TREMEDRAFT_31622"/>
<comment type="caution">
    <text evidence="16">The sequence shown here is derived from an EMBL/GenBank/DDBJ whole genome shotgun (WGS) entry which is preliminary data.</text>
</comment>
<keyword evidence="8" id="KW-0256">Endoplasmic reticulum</keyword>